<evidence type="ECO:0000313" key="1">
    <source>
        <dbReference type="EMBL" id="CAG8668098.1"/>
    </source>
</evidence>
<protein>
    <submittedName>
        <fullName evidence="1">7200_t:CDS:1</fullName>
    </submittedName>
</protein>
<evidence type="ECO:0000313" key="2">
    <source>
        <dbReference type="Proteomes" id="UP000789860"/>
    </source>
</evidence>
<reference evidence="1" key="1">
    <citation type="submission" date="2021-06" db="EMBL/GenBank/DDBJ databases">
        <authorList>
            <person name="Kallberg Y."/>
            <person name="Tangrot J."/>
            <person name="Rosling A."/>
        </authorList>
    </citation>
    <scope>NUCLEOTIDE SEQUENCE</scope>
    <source>
        <strain evidence="1">AU212A</strain>
    </source>
</reference>
<name>A0ACA9NPS0_9GLOM</name>
<accession>A0ACA9NPS0</accession>
<dbReference type="EMBL" id="CAJVPM010027962">
    <property type="protein sequence ID" value="CAG8668098.1"/>
    <property type="molecule type" value="Genomic_DNA"/>
</dbReference>
<gene>
    <name evidence="1" type="ORF">SCALOS_LOCUS9274</name>
</gene>
<sequence length="45" mass="5269">NDLKVSLKVWISLTLPKIIIFYQWSHPVFEISVFRVLVTSVPLNQ</sequence>
<proteinExistence type="predicted"/>
<keyword evidence="2" id="KW-1185">Reference proteome</keyword>
<feature type="non-terminal residue" evidence="1">
    <location>
        <position position="45"/>
    </location>
</feature>
<organism evidence="1 2">
    <name type="scientific">Scutellospora calospora</name>
    <dbReference type="NCBI Taxonomy" id="85575"/>
    <lineage>
        <taxon>Eukaryota</taxon>
        <taxon>Fungi</taxon>
        <taxon>Fungi incertae sedis</taxon>
        <taxon>Mucoromycota</taxon>
        <taxon>Glomeromycotina</taxon>
        <taxon>Glomeromycetes</taxon>
        <taxon>Diversisporales</taxon>
        <taxon>Gigasporaceae</taxon>
        <taxon>Scutellospora</taxon>
    </lineage>
</organism>
<dbReference type="Proteomes" id="UP000789860">
    <property type="component" value="Unassembled WGS sequence"/>
</dbReference>
<comment type="caution">
    <text evidence="1">The sequence shown here is derived from an EMBL/GenBank/DDBJ whole genome shotgun (WGS) entry which is preliminary data.</text>
</comment>
<feature type="non-terminal residue" evidence="1">
    <location>
        <position position="1"/>
    </location>
</feature>